<proteinExistence type="predicted"/>
<dbReference type="EMBL" id="GGEC01070006">
    <property type="protein sequence ID" value="MBX50490.1"/>
    <property type="molecule type" value="Transcribed_RNA"/>
</dbReference>
<accession>A0A2P2P6W4</accession>
<name>A0A2P2P6W4_RHIMU</name>
<reference evidence="2" key="1">
    <citation type="submission" date="2018-02" db="EMBL/GenBank/DDBJ databases">
        <title>Rhizophora mucronata_Transcriptome.</title>
        <authorList>
            <person name="Meera S.P."/>
            <person name="Sreeshan A."/>
            <person name="Augustine A."/>
        </authorList>
    </citation>
    <scope>NUCLEOTIDE SEQUENCE</scope>
    <source>
        <tissue evidence="2">Leaf</tissue>
    </source>
</reference>
<sequence length="21" mass="2178">MKALVESSPEVGSSRKSKIGS</sequence>
<protein>
    <submittedName>
        <fullName evidence="2">Uncharacterized protein</fullName>
    </submittedName>
</protein>
<organism evidence="2">
    <name type="scientific">Rhizophora mucronata</name>
    <name type="common">Asiatic mangrove</name>
    <dbReference type="NCBI Taxonomy" id="61149"/>
    <lineage>
        <taxon>Eukaryota</taxon>
        <taxon>Viridiplantae</taxon>
        <taxon>Streptophyta</taxon>
        <taxon>Embryophyta</taxon>
        <taxon>Tracheophyta</taxon>
        <taxon>Spermatophyta</taxon>
        <taxon>Magnoliopsida</taxon>
        <taxon>eudicotyledons</taxon>
        <taxon>Gunneridae</taxon>
        <taxon>Pentapetalae</taxon>
        <taxon>rosids</taxon>
        <taxon>fabids</taxon>
        <taxon>Malpighiales</taxon>
        <taxon>Rhizophoraceae</taxon>
        <taxon>Rhizophora</taxon>
    </lineage>
</organism>
<evidence type="ECO:0000256" key="1">
    <source>
        <dbReference type="SAM" id="MobiDB-lite"/>
    </source>
</evidence>
<feature type="region of interest" description="Disordered" evidence="1">
    <location>
        <begin position="1"/>
        <end position="21"/>
    </location>
</feature>
<dbReference type="AlphaFoldDB" id="A0A2P2P6W4"/>
<evidence type="ECO:0000313" key="2">
    <source>
        <dbReference type="EMBL" id="MBX50490.1"/>
    </source>
</evidence>